<dbReference type="AlphaFoldDB" id="A0AAD8IJE6"/>
<organism evidence="3 4">
    <name type="scientific">Heracleum sosnowskyi</name>
    <dbReference type="NCBI Taxonomy" id="360622"/>
    <lineage>
        <taxon>Eukaryota</taxon>
        <taxon>Viridiplantae</taxon>
        <taxon>Streptophyta</taxon>
        <taxon>Embryophyta</taxon>
        <taxon>Tracheophyta</taxon>
        <taxon>Spermatophyta</taxon>
        <taxon>Magnoliopsida</taxon>
        <taxon>eudicotyledons</taxon>
        <taxon>Gunneridae</taxon>
        <taxon>Pentapetalae</taxon>
        <taxon>asterids</taxon>
        <taxon>campanulids</taxon>
        <taxon>Apiales</taxon>
        <taxon>Apiaceae</taxon>
        <taxon>Apioideae</taxon>
        <taxon>apioid superclade</taxon>
        <taxon>Tordylieae</taxon>
        <taxon>Tordyliinae</taxon>
        <taxon>Heracleum</taxon>
    </lineage>
</organism>
<dbReference type="EMBL" id="JAUIZM010000005">
    <property type="protein sequence ID" value="KAK1385678.1"/>
    <property type="molecule type" value="Genomic_DNA"/>
</dbReference>
<keyword evidence="1" id="KW-0677">Repeat</keyword>
<dbReference type="Pfam" id="PF01535">
    <property type="entry name" value="PPR"/>
    <property type="match status" value="1"/>
</dbReference>
<name>A0AAD8IJE6_9APIA</name>
<keyword evidence="4" id="KW-1185">Reference proteome</keyword>
<dbReference type="Pfam" id="PF13041">
    <property type="entry name" value="PPR_2"/>
    <property type="match status" value="1"/>
</dbReference>
<accession>A0AAD8IJE6</accession>
<dbReference type="Gene3D" id="1.25.40.10">
    <property type="entry name" value="Tetratricopeptide repeat domain"/>
    <property type="match status" value="1"/>
</dbReference>
<dbReference type="InterPro" id="IPR002885">
    <property type="entry name" value="PPR_rpt"/>
</dbReference>
<evidence type="ECO:0000256" key="1">
    <source>
        <dbReference type="ARBA" id="ARBA00022737"/>
    </source>
</evidence>
<protein>
    <recommendedName>
        <fullName evidence="5">Pentatricopeptide repeat-containing protein</fullName>
    </recommendedName>
</protein>
<proteinExistence type="predicted"/>
<evidence type="ECO:0008006" key="5">
    <source>
        <dbReference type="Google" id="ProtNLM"/>
    </source>
</evidence>
<dbReference type="GO" id="GO:0009451">
    <property type="term" value="P:RNA modification"/>
    <property type="evidence" value="ECO:0007669"/>
    <property type="project" value="InterPro"/>
</dbReference>
<evidence type="ECO:0000256" key="2">
    <source>
        <dbReference type="PROSITE-ProRule" id="PRU00708"/>
    </source>
</evidence>
<dbReference type="PROSITE" id="PS51375">
    <property type="entry name" value="PPR"/>
    <property type="match status" value="1"/>
</dbReference>
<dbReference type="Proteomes" id="UP001237642">
    <property type="component" value="Unassembled WGS sequence"/>
</dbReference>
<gene>
    <name evidence="3" type="ORF">POM88_023413</name>
</gene>
<dbReference type="InterPro" id="IPR046960">
    <property type="entry name" value="PPR_At4g14850-like_plant"/>
</dbReference>
<dbReference type="InterPro" id="IPR011990">
    <property type="entry name" value="TPR-like_helical_dom_sf"/>
</dbReference>
<evidence type="ECO:0000313" key="4">
    <source>
        <dbReference type="Proteomes" id="UP001237642"/>
    </source>
</evidence>
<evidence type="ECO:0000313" key="3">
    <source>
        <dbReference type="EMBL" id="KAK1385678.1"/>
    </source>
</evidence>
<comment type="caution">
    <text evidence="3">The sequence shown here is derived from an EMBL/GenBank/DDBJ whole genome shotgun (WGS) entry which is preliminary data.</text>
</comment>
<dbReference type="PANTHER" id="PTHR47926">
    <property type="entry name" value="PENTATRICOPEPTIDE REPEAT-CONTAINING PROTEIN"/>
    <property type="match status" value="1"/>
</dbReference>
<reference evidence="3" key="1">
    <citation type="submission" date="2023-02" db="EMBL/GenBank/DDBJ databases">
        <title>Genome of toxic invasive species Heracleum sosnowskyi carries increased number of genes despite the absence of recent whole-genome duplications.</title>
        <authorList>
            <person name="Schelkunov M."/>
            <person name="Shtratnikova V."/>
            <person name="Makarenko M."/>
            <person name="Klepikova A."/>
            <person name="Omelchenko D."/>
            <person name="Novikova G."/>
            <person name="Obukhova E."/>
            <person name="Bogdanov V."/>
            <person name="Penin A."/>
            <person name="Logacheva M."/>
        </authorList>
    </citation>
    <scope>NUCLEOTIDE SEQUENCE</scope>
    <source>
        <strain evidence="3">Hsosn_3</strain>
        <tissue evidence="3">Leaf</tissue>
    </source>
</reference>
<reference evidence="3" key="2">
    <citation type="submission" date="2023-05" db="EMBL/GenBank/DDBJ databases">
        <authorList>
            <person name="Schelkunov M.I."/>
        </authorList>
    </citation>
    <scope>NUCLEOTIDE SEQUENCE</scope>
    <source>
        <strain evidence="3">Hsosn_3</strain>
        <tissue evidence="3">Leaf</tissue>
    </source>
</reference>
<dbReference type="NCBIfam" id="TIGR00756">
    <property type="entry name" value="PPR"/>
    <property type="match status" value="3"/>
</dbReference>
<feature type="repeat" description="PPR" evidence="2">
    <location>
        <begin position="25"/>
        <end position="59"/>
    </location>
</feature>
<dbReference type="GO" id="GO:0003723">
    <property type="term" value="F:RNA binding"/>
    <property type="evidence" value="ECO:0007669"/>
    <property type="project" value="InterPro"/>
</dbReference>
<sequence length="115" mass="13638">MIDGYVRNGRINLVMGLFERMAKRNVVFWNTVVNALVKCGRIEDAERLFDEMPEKDVISWTAMVGGLARFGRIDDARRLFDRMLWLQGIHIMKDWIKRFICLRGCRRRMYLLGIL</sequence>